<dbReference type="InterPro" id="IPR003743">
    <property type="entry name" value="Zf-RING_7"/>
</dbReference>
<proteinExistence type="predicted"/>
<comment type="caution">
    <text evidence="2">The sequence shown here is derived from an EMBL/GenBank/DDBJ whole genome shotgun (WGS) entry which is preliminary data.</text>
</comment>
<feature type="domain" description="C4-type zinc ribbon" evidence="1">
    <location>
        <begin position="199"/>
        <end position="230"/>
    </location>
</feature>
<organism evidence="2 3">
    <name type="scientific">Desulfuromonas acetoxidans (strain DSM 684 / 11070)</name>
    <dbReference type="NCBI Taxonomy" id="281689"/>
    <lineage>
        <taxon>Bacteria</taxon>
        <taxon>Pseudomonadati</taxon>
        <taxon>Thermodesulfobacteriota</taxon>
        <taxon>Desulfuromonadia</taxon>
        <taxon>Desulfuromonadales</taxon>
        <taxon>Desulfuromonadaceae</taxon>
        <taxon>Desulfuromonas</taxon>
    </lineage>
</organism>
<evidence type="ECO:0000313" key="2">
    <source>
        <dbReference type="EMBL" id="EAT15573.1"/>
    </source>
</evidence>
<dbReference type="EMBL" id="AAEW02000009">
    <property type="protein sequence ID" value="EAT15573.1"/>
    <property type="molecule type" value="Genomic_DNA"/>
</dbReference>
<dbReference type="RefSeq" id="WP_006000470.1">
    <property type="nucleotide sequence ID" value="NZ_AAEW02000009.1"/>
</dbReference>
<accession>Q1JZJ4</accession>
<dbReference type="AlphaFoldDB" id="Q1JZJ4"/>
<dbReference type="Gene3D" id="1.10.287.1490">
    <property type="match status" value="1"/>
</dbReference>
<dbReference type="Pfam" id="PF02591">
    <property type="entry name" value="Zn_ribbon_9"/>
    <property type="match status" value="1"/>
</dbReference>
<gene>
    <name evidence="2" type="ORF">Dace_1435</name>
</gene>
<reference evidence="2" key="2">
    <citation type="submission" date="2006-05" db="EMBL/GenBank/DDBJ databases">
        <title>Sequencing of the draft genome and assembly of Desulfuromonas acetoxidans DSM 684.</title>
        <authorList>
            <consortium name="US DOE Joint Genome Institute (JGI-PGF)"/>
            <person name="Copeland A."/>
            <person name="Lucas S."/>
            <person name="Lapidus A."/>
            <person name="Barry K."/>
            <person name="Detter J.C."/>
            <person name="Glavina del Rio T."/>
            <person name="Hammon N."/>
            <person name="Israni S."/>
            <person name="Dalin E."/>
            <person name="Tice H."/>
            <person name="Bruce D."/>
            <person name="Pitluck S."/>
            <person name="Richardson P."/>
        </authorList>
    </citation>
    <scope>NUCLEOTIDE SEQUENCE [LARGE SCALE GENOMIC DNA]</scope>
    <source>
        <strain evidence="2">DSM 684</strain>
    </source>
</reference>
<evidence type="ECO:0000313" key="3">
    <source>
        <dbReference type="Proteomes" id="UP000005695"/>
    </source>
</evidence>
<keyword evidence="3" id="KW-1185">Reference proteome</keyword>
<reference evidence="2" key="1">
    <citation type="submission" date="2006-05" db="EMBL/GenBank/DDBJ databases">
        <title>Annotation of the draft genome assembly of Desulfuromonas acetoxidans DSM 684.</title>
        <authorList>
            <consortium name="US DOE Joint Genome Institute (JGI-ORNL)"/>
            <person name="Larimer F."/>
            <person name="Land M."/>
            <person name="Hauser L."/>
        </authorList>
    </citation>
    <scope>NUCLEOTIDE SEQUENCE [LARGE SCALE GENOMIC DNA]</scope>
    <source>
        <strain evidence="2">DSM 684</strain>
    </source>
</reference>
<sequence>MKEEVQLLIDLQELDQHIISGRKKQEKLREEQNELTVNTDKLTALIAQLDGEIATIEAERSEINQSLLKEQDNIEKSEAHLPEIKTQKEYLAMLKEVDVAKKQTKDLQEILQDRDAALATIKEDRDEKQQELDNLQSTSNSRCSEINDLLTEIDESLVSEDTKRAALIEQVPPRIRQRYELLLKRRNGSALVEARRGNCLGCNMHLPPQFFNNMLKKQGIDSCPHCNRLLFVMPEGE</sequence>
<dbReference type="OrthoDB" id="9795058at2"/>
<evidence type="ECO:0000259" key="1">
    <source>
        <dbReference type="Pfam" id="PF02591"/>
    </source>
</evidence>
<name>Q1JZJ4_DESA6</name>
<protein>
    <recommendedName>
        <fullName evidence="1">C4-type zinc ribbon domain-containing protein</fullName>
    </recommendedName>
</protein>
<dbReference type="Proteomes" id="UP000005695">
    <property type="component" value="Unassembled WGS sequence"/>
</dbReference>